<dbReference type="InterPro" id="IPR000412">
    <property type="entry name" value="ABC_2_transport"/>
</dbReference>
<feature type="transmembrane region" description="Helical" evidence="5">
    <location>
        <begin position="18"/>
        <end position="37"/>
    </location>
</feature>
<dbReference type="RefSeq" id="WP_058949274.1">
    <property type="nucleotide sequence ID" value="NZ_BBXV01000008.1"/>
</dbReference>
<feature type="transmembrane region" description="Helical" evidence="5">
    <location>
        <begin position="161"/>
        <end position="181"/>
    </location>
</feature>
<keyword evidence="3 5" id="KW-1133">Transmembrane helix</keyword>
<gene>
    <name evidence="7" type="ORF">OPHB3_0464</name>
</gene>
<dbReference type="OrthoDB" id="266913at2"/>
<evidence type="ECO:0000256" key="2">
    <source>
        <dbReference type="ARBA" id="ARBA00022692"/>
    </source>
</evidence>
<dbReference type="InterPro" id="IPR047817">
    <property type="entry name" value="ABC2_TM_bact-type"/>
</dbReference>
<dbReference type="AlphaFoldDB" id="A0A0U9HBX4"/>
<comment type="subcellular location">
    <subcellularLocation>
        <location evidence="1">Membrane</location>
        <topology evidence="1">Multi-pass membrane protein</topology>
    </subcellularLocation>
</comment>
<evidence type="ECO:0000259" key="6">
    <source>
        <dbReference type="PROSITE" id="PS51012"/>
    </source>
</evidence>
<feature type="transmembrane region" description="Helical" evidence="5">
    <location>
        <begin position="217"/>
        <end position="237"/>
    </location>
</feature>
<accession>A0A0U9HBX4</accession>
<keyword evidence="2 5" id="KW-0812">Transmembrane</keyword>
<dbReference type="Pfam" id="PF12698">
    <property type="entry name" value="ABC2_membrane_3"/>
    <property type="match status" value="1"/>
</dbReference>
<feature type="domain" description="ABC transmembrane type-2" evidence="6">
    <location>
        <begin position="17"/>
        <end position="242"/>
    </location>
</feature>
<feature type="transmembrane region" description="Helical" evidence="5">
    <location>
        <begin position="130"/>
        <end position="154"/>
    </location>
</feature>
<feature type="transmembrane region" description="Helical" evidence="5">
    <location>
        <begin position="95"/>
        <end position="118"/>
    </location>
</feature>
<evidence type="ECO:0000313" key="8">
    <source>
        <dbReference type="Proteomes" id="UP000052946"/>
    </source>
</evidence>
<dbReference type="PANTHER" id="PTHR43027:SF1">
    <property type="entry name" value="DOXORUBICIN RESISTANCE ABC TRANSPORTER PERMEASE PROTEIN DRRC-RELATED"/>
    <property type="match status" value="1"/>
</dbReference>
<sequence length="248" mass="27777">MRSIISFELLKSLQDRGLLFWMLLLPILFTVLFISVFTSGTEGVAREQVILSIVPGYTVMFVFFIIITMIANFIKDRELGMTARIASTPLPAYKYLLGKWIPYMYIVFVQIIVLLLFGKLVYDIPLEQPLSLLIVSLLLTFTVTGIGLALSLLVKTNNMGIAMTQVIALGGAVLSGLWMPIDMMPSFIQTLSKFLPQYWAHQALQQGMEGSMQISDILLPASILFIYGFIAFTIAILRYPAFLKMARG</sequence>
<evidence type="ECO:0000256" key="5">
    <source>
        <dbReference type="SAM" id="Phobius"/>
    </source>
</evidence>
<dbReference type="InterPro" id="IPR013525">
    <property type="entry name" value="ABC2_TM"/>
</dbReference>
<dbReference type="PROSITE" id="PS51012">
    <property type="entry name" value="ABC_TM2"/>
    <property type="match status" value="1"/>
</dbReference>
<protein>
    <submittedName>
        <fullName evidence="7">ABC transporter efflux protein</fullName>
    </submittedName>
</protein>
<dbReference type="PANTHER" id="PTHR43027">
    <property type="entry name" value="DOXORUBICIN RESISTANCE ABC TRANSPORTER PERMEASE PROTEIN DRRC-RELATED"/>
    <property type="match status" value="1"/>
</dbReference>
<dbReference type="GO" id="GO:0140359">
    <property type="term" value="F:ABC-type transporter activity"/>
    <property type="evidence" value="ECO:0007669"/>
    <property type="project" value="InterPro"/>
</dbReference>
<evidence type="ECO:0000256" key="3">
    <source>
        <dbReference type="ARBA" id="ARBA00022989"/>
    </source>
</evidence>
<organism evidence="7 8">
    <name type="scientific">Oceanobacillus picturae</name>
    <dbReference type="NCBI Taxonomy" id="171693"/>
    <lineage>
        <taxon>Bacteria</taxon>
        <taxon>Bacillati</taxon>
        <taxon>Bacillota</taxon>
        <taxon>Bacilli</taxon>
        <taxon>Bacillales</taxon>
        <taxon>Bacillaceae</taxon>
        <taxon>Oceanobacillus</taxon>
    </lineage>
</organism>
<comment type="caution">
    <text evidence="7">The sequence shown here is derived from an EMBL/GenBank/DDBJ whole genome shotgun (WGS) entry which is preliminary data.</text>
</comment>
<keyword evidence="4 5" id="KW-0472">Membrane</keyword>
<evidence type="ECO:0000313" key="7">
    <source>
        <dbReference type="EMBL" id="GAQ16540.1"/>
    </source>
</evidence>
<dbReference type="InterPro" id="IPR052902">
    <property type="entry name" value="ABC-2_transporter"/>
</dbReference>
<evidence type="ECO:0000256" key="1">
    <source>
        <dbReference type="ARBA" id="ARBA00004141"/>
    </source>
</evidence>
<dbReference type="EMBL" id="BBXV01000008">
    <property type="protein sequence ID" value="GAQ16540.1"/>
    <property type="molecule type" value="Genomic_DNA"/>
</dbReference>
<dbReference type="Proteomes" id="UP000052946">
    <property type="component" value="Unassembled WGS sequence"/>
</dbReference>
<reference evidence="8" key="1">
    <citation type="submission" date="2015-07" db="EMBL/GenBank/DDBJ databases">
        <title>Draft Genome Sequence of Oceanobacillus picturae Heshi-B3 that Was Isolated from Fermented Rice Bran with Aging Salted Mackerel, Which Was Named Heshiko as Traditional Fermented Seafood in Japan.</title>
        <authorList>
            <person name="Akuzawa S."/>
            <person name="Nakagawa J."/>
            <person name="Kanekatsu T."/>
            <person name="Kanesaki Y."/>
            <person name="Suzuki T."/>
        </authorList>
    </citation>
    <scope>NUCLEOTIDE SEQUENCE [LARGE SCALE GENOMIC DNA]</scope>
    <source>
        <strain evidence="8">Heshi-B3</strain>
    </source>
</reference>
<dbReference type="GO" id="GO:0043190">
    <property type="term" value="C:ATP-binding cassette (ABC) transporter complex"/>
    <property type="evidence" value="ECO:0007669"/>
    <property type="project" value="InterPro"/>
</dbReference>
<proteinExistence type="predicted"/>
<dbReference type="PIRSF" id="PIRSF006648">
    <property type="entry name" value="DrrB"/>
    <property type="match status" value="1"/>
</dbReference>
<name>A0A0U9HBX4_9BACI</name>
<feature type="transmembrane region" description="Helical" evidence="5">
    <location>
        <begin position="49"/>
        <end position="74"/>
    </location>
</feature>
<reference evidence="7 8" key="2">
    <citation type="journal article" date="2016" name="Genome Announc.">
        <title>Draft Genome Sequence of Oceanobacillus picturae Heshi-B3, Isolated from Fermented Rice Bran in a Traditional Japanese Seafood Dish.</title>
        <authorList>
            <person name="Akuzawa S."/>
            <person name="Nagaoka J."/>
            <person name="Kanekatsu M."/>
            <person name="Kanesaki Y."/>
            <person name="Suzuki T."/>
        </authorList>
    </citation>
    <scope>NUCLEOTIDE SEQUENCE [LARGE SCALE GENOMIC DNA]</scope>
    <source>
        <strain evidence="7 8">Heshi-B3</strain>
    </source>
</reference>
<evidence type="ECO:0000256" key="4">
    <source>
        <dbReference type="ARBA" id="ARBA00023136"/>
    </source>
</evidence>